<dbReference type="KEGG" id="kpd:CW740_01115"/>
<dbReference type="Gene3D" id="3.40.190.10">
    <property type="entry name" value="Periplasmic binding protein-like II"/>
    <property type="match status" value="2"/>
</dbReference>
<dbReference type="CDD" id="cd13653">
    <property type="entry name" value="PBP2_phosphate_like_1"/>
    <property type="match status" value="1"/>
</dbReference>
<dbReference type="Pfam" id="PF00691">
    <property type="entry name" value="OmpA"/>
    <property type="match status" value="1"/>
</dbReference>
<keyword evidence="2" id="KW-1185">Reference proteome</keyword>
<dbReference type="InterPro" id="IPR036737">
    <property type="entry name" value="OmpA-like_sf"/>
</dbReference>
<dbReference type="OrthoDB" id="9790048at2"/>
<reference evidence="1 2" key="1">
    <citation type="submission" date="2017-12" db="EMBL/GenBank/DDBJ databases">
        <title>Kangiella profundi FT102 completed genome.</title>
        <authorList>
            <person name="Xu J."/>
            <person name="Wang J."/>
            <person name="Lu Y."/>
        </authorList>
    </citation>
    <scope>NUCLEOTIDE SEQUENCE [LARGE SCALE GENOMIC DNA]</scope>
    <source>
        <strain evidence="1 2">FT102</strain>
    </source>
</reference>
<dbReference type="Proteomes" id="UP000232693">
    <property type="component" value="Chromosome"/>
</dbReference>
<dbReference type="Gene3D" id="3.30.1330.60">
    <property type="entry name" value="OmpA-like domain"/>
    <property type="match status" value="1"/>
</dbReference>
<dbReference type="RefSeq" id="WP_106645827.1">
    <property type="nucleotide sequence ID" value="NZ_BMGO01000001.1"/>
</dbReference>
<dbReference type="PANTHER" id="PTHR30570">
    <property type="entry name" value="PERIPLASMIC PHOSPHATE BINDING COMPONENT OF PHOSPHATE ABC TRANSPORTER"/>
    <property type="match status" value="1"/>
</dbReference>
<dbReference type="InterPro" id="IPR050811">
    <property type="entry name" value="Phosphate_ABC_transporter"/>
</dbReference>
<proteinExistence type="predicted"/>
<dbReference type="PANTHER" id="PTHR30570:SF1">
    <property type="entry name" value="PHOSPHATE-BINDING PROTEIN PSTS"/>
    <property type="match status" value="1"/>
</dbReference>
<dbReference type="InterPro" id="IPR006665">
    <property type="entry name" value="OmpA-like"/>
</dbReference>
<dbReference type="Pfam" id="PF12849">
    <property type="entry name" value="PBP_like_2"/>
    <property type="match status" value="1"/>
</dbReference>
<evidence type="ECO:0000313" key="1">
    <source>
        <dbReference type="EMBL" id="AUD77910.1"/>
    </source>
</evidence>
<dbReference type="EMBL" id="CP025120">
    <property type="protein sequence ID" value="AUD77910.1"/>
    <property type="molecule type" value="Genomic_DNA"/>
</dbReference>
<dbReference type="CDD" id="cd07185">
    <property type="entry name" value="OmpA_C-like"/>
    <property type="match status" value="1"/>
</dbReference>
<gene>
    <name evidence="1" type="ORF">CW740_01115</name>
</gene>
<protein>
    <submittedName>
        <fullName evidence="1">Flagellar motor protein MotB</fullName>
    </submittedName>
</protein>
<keyword evidence="1" id="KW-0969">Cilium</keyword>
<dbReference type="SUPFAM" id="SSF103088">
    <property type="entry name" value="OmpA-like"/>
    <property type="match status" value="1"/>
</dbReference>
<keyword evidence="1" id="KW-0282">Flagellum</keyword>
<name>A0A2K9A5A2_9GAMM</name>
<dbReference type="GO" id="GO:0016020">
    <property type="term" value="C:membrane"/>
    <property type="evidence" value="ECO:0007669"/>
    <property type="project" value="UniProtKB-UniRule"/>
</dbReference>
<evidence type="ECO:0000313" key="2">
    <source>
        <dbReference type="Proteomes" id="UP000232693"/>
    </source>
</evidence>
<dbReference type="PROSITE" id="PS51123">
    <property type="entry name" value="OMPA_2"/>
    <property type="match status" value="1"/>
</dbReference>
<dbReference type="SUPFAM" id="SSF53850">
    <property type="entry name" value="Periplasmic binding protein-like II"/>
    <property type="match status" value="1"/>
</dbReference>
<organism evidence="1 2">
    <name type="scientific">Kangiella profundi</name>
    <dbReference type="NCBI Taxonomy" id="1561924"/>
    <lineage>
        <taxon>Bacteria</taxon>
        <taxon>Pseudomonadati</taxon>
        <taxon>Pseudomonadota</taxon>
        <taxon>Gammaproteobacteria</taxon>
        <taxon>Kangiellales</taxon>
        <taxon>Kangiellaceae</taxon>
        <taxon>Kangiella</taxon>
    </lineage>
</organism>
<accession>A0A2K9A5A2</accession>
<sequence>MTSLARTFIFPLLLGSLFLLPVSAMAEESSTKTFSADDINRATILFEMKGSNTIGESLAPGLAEEFLKAEGAIRTGVVETHSVEKTVLGQFPDGTLKAVDIKAHGSSTGFKALAAEDTDIAMSSRRIKEKEREQMRGLYGDLKSVDSELTIAVDGLAVIVHPQLAVNTLDTETLARIFAGEIRNWQEIGGPDQKISLFARDDNSGTFDTFKSLVLSRHNVKLSEYAKRYESSGELSDMVFNTPGAIGFIGLSYVNQTKPLALSESGVALSFKPNLFTVSTEDYVLSRRLYMYYPANNQNPHAHRFMQFVQQDQAQTVVEETGLISLKVNDATIRFNRNYPPRYLNMITDSKRLSITFHFDEGTDQLDNKAKLDIQRLVNYVNQHQLEDLFLFGFSYESGNEDDDKDDSKRLARIIANELEKAGVKPFYVQGYGSKGAIASNGTENGRNKNRRVEVWVGR</sequence>
<dbReference type="InterPro" id="IPR024370">
    <property type="entry name" value="PBP_domain"/>
</dbReference>
<dbReference type="AlphaFoldDB" id="A0A2K9A5A2"/>
<keyword evidence="1" id="KW-0966">Cell projection</keyword>